<name>A0A0M9G3P0_LEPPY</name>
<accession>A0A0M9G3P0</accession>
<dbReference type="Pfam" id="PF02816">
    <property type="entry name" value="Alpha_kinase"/>
    <property type="match status" value="1"/>
</dbReference>
<dbReference type="GO" id="GO:0005524">
    <property type="term" value="F:ATP binding"/>
    <property type="evidence" value="ECO:0007669"/>
    <property type="project" value="UniProtKB-KW"/>
</dbReference>
<dbReference type="PANTHER" id="PTHR45992:SF2">
    <property type="entry name" value="EUKARYOTIC ELONGATION FACTOR 2 KINASE"/>
    <property type="match status" value="1"/>
</dbReference>
<organism evidence="8 9">
    <name type="scientific">Leptomonas pyrrhocoris</name>
    <name type="common">Firebug parasite</name>
    <dbReference type="NCBI Taxonomy" id="157538"/>
    <lineage>
        <taxon>Eukaryota</taxon>
        <taxon>Discoba</taxon>
        <taxon>Euglenozoa</taxon>
        <taxon>Kinetoplastea</taxon>
        <taxon>Metakinetoplastina</taxon>
        <taxon>Trypanosomatida</taxon>
        <taxon>Trypanosomatidae</taxon>
        <taxon>Leishmaniinae</taxon>
        <taxon>Leptomonas</taxon>
    </lineage>
</organism>
<dbReference type="SUPFAM" id="SSF56112">
    <property type="entry name" value="Protein kinase-like (PK-like)"/>
    <property type="match status" value="1"/>
</dbReference>
<evidence type="ECO:0000256" key="1">
    <source>
        <dbReference type="ARBA" id="ARBA00022527"/>
    </source>
</evidence>
<dbReference type="InterPro" id="IPR004166">
    <property type="entry name" value="a-kinase_dom"/>
</dbReference>
<comment type="caution">
    <text evidence="8">The sequence shown here is derived from an EMBL/GenBank/DDBJ whole genome shotgun (WGS) entry which is preliminary data.</text>
</comment>
<keyword evidence="1" id="KW-0723">Serine/threonine-protein kinase</keyword>
<dbReference type="InterPro" id="IPR011009">
    <property type="entry name" value="Kinase-like_dom_sf"/>
</dbReference>
<feature type="region of interest" description="Disordered" evidence="6">
    <location>
        <begin position="1"/>
        <end position="47"/>
    </location>
</feature>
<dbReference type="RefSeq" id="XP_015659948.1">
    <property type="nucleotide sequence ID" value="XM_015801328.1"/>
</dbReference>
<evidence type="ECO:0000256" key="4">
    <source>
        <dbReference type="ARBA" id="ARBA00022777"/>
    </source>
</evidence>
<sequence length="620" mass="68130">MPSRALSSPSRPDKEPRSVSARQGQETNHEDVFASTRPAMFTWPPQNRHHAEFVTELAVKNGVESPTALAPQSGCSNESGSQLLSSSASRGTSPSCTPVATSLPTVQKVPKSNDVPAPRKKATRAEVALSRAGGGLIHKKAPAHSAVAAQPKKAGTSPGNTSLERRSSPSLQESSLAAVNKMKPLLKTASAADVTAKEAKLRTPSPKPLPPQKEHHTDPMTSSAAAAATAVATATHTPAAASLTLSPPLREPLMEDKVRINARSPAPQSGSAQAITKTWSPPMNTHESPDHLPTDAPNVVLPARKYIYDVKTCTWREVDTIIRVLHPNRGVSQGAMRVCFVVDDLDEEGAGTPMVAKMFRHNLEGIVEEDYFNEGEAQCMCGVFADKFNKAELAKGVDRFVISFLQCDTVRIRPRDLPEEYQKKRTGFFSYRTTDTRDIIFTMEPRLKGNFTKYTNNFGEVYEGFEQRLDNEMEQKRHKVLMAAEAFSHFTLQDSGGSMLVCDLQGVNDFLTDPQIHTEDGKGLGMGNMGQEGIDKWVEKHVCNDMCRALRLTPLKDLMHHLPKEPNVERRASYYKILRSNLRNQVPTLPEDLVPLPKPLSEMTDGERLDYAIRLSQLLS</sequence>
<evidence type="ECO:0000256" key="3">
    <source>
        <dbReference type="ARBA" id="ARBA00022741"/>
    </source>
</evidence>
<dbReference type="CDD" id="cd04515">
    <property type="entry name" value="Alpha_kinase"/>
    <property type="match status" value="1"/>
</dbReference>
<keyword evidence="4 8" id="KW-0418">Kinase</keyword>
<dbReference type="OMA" id="GAMRVCF"/>
<dbReference type="VEuPathDB" id="TriTrypDB:LpyrH10_06_2310"/>
<keyword evidence="9" id="KW-1185">Reference proteome</keyword>
<feature type="compositionally biased region" description="Polar residues" evidence="6">
    <location>
        <begin position="266"/>
        <end position="286"/>
    </location>
</feature>
<proteinExistence type="predicted"/>
<keyword evidence="8" id="KW-0251">Elongation factor</keyword>
<dbReference type="AlphaFoldDB" id="A0A0M9G3P0"/>
<dbReference type="GO" id="GO:0004674">
    <property type="term" value="F:protein serine/threonine kinase activity"/>
    <property type="evidence" value="ECO:0007669"/>
    <property type="project" value="UniProtKB-KW"/>
</dbReference>
<feature type="compositionally biased region" description="Polar residues" evidence="6">
    <location>
        <begin position="1"/>
        <end position="10"/>
    </location>
</feature>
<dbReference type="Gene3D" id="3.30.200.20">
    <property type="entry name" value="Phosphorylase Kinase, domain 1"/>
    <property type="match status" value="1"/>
</dbReference>
<feature type="region of interest" description="Disordered" evidence="6">
    <location>
        <begin position="191"/>
        <end position="233"/>
    </location>
</feature>
<dbReference type="PROSITE" id="PS51158">
    <property type="entry name" value="ALPHA_KINASE"/>
    <property type="match status" value="1"/>
</dbReference>
<evidence type="ECO:0000256" key="2">
    <source>
        <dbReference type="ARBA" id="ARBA00022679"/>
    </source>
</evidence>
<protein>
    <submittedName>
        <fullName evidence="8">Elongation factor-2 kinase-like protein</fullName>
    </submittedName>
</protein>
<feature type="compositionally biased region" description="Low complexity" evidence="6">
    <location>
        <begin position="221"/>
        <end position="233"/>
    </location>
</feature>
<feature type="compositionally biased region" description="Polar residues" evidence="6">
    <location>
        <begin position="157"/>
        <end position="174"/>
    </location>
</feature>
<reference evidence="8 9" key="1">
    <citation type="submission" date="2015-07" db="EMBL/GenBank/DDBJ databases">
        <title>High-quality genome of monoxenous trypanosomatid Leptomonas pyrrhocoris.</title>
        <authorList>
            <person name="Flegontov P."/>
            <person name="Butenko A."/>
            <person name="Firsov S."/>
            <person name="Vlcek C."/>
            <person name="Logacheva M.D."/>
            <person name="Field M."/>
            <person name="Filatov D."/>
            <person name="Flegontova O."/>
            <person name="Gerasimov E."/>
            <person name="Jackson A.P."/>
            <person name="Kelly S."/>
            <person name="Opperdoes F."/>
            <person name="O'Reilly A."/>
            <person name="Votypka J."/>
            <person name="Yurchenko V."/>
            <person name="Lukes J."/>
        </authorList>
    </citation>
    <scope>NUCLEOTIDE SEQUENCE [LARGE SCALE GENOMIC DNA]</scope>
    <source>
        <strain evidence="8">H10</strain>
    </source>
</reference>
<feature type="domain" description="Alpha-type protein kinase" evidence="7">
    <location>
        <begin position="307"/>
        <end position="555"/>
    </location>
</feature>
<keyword evidence="2" id="KW-0808">Transferase</keyword>
<keyword evidence="8" id="KW-0648">Protein biosynthesis</keyword>
<keyword evidence="5" id="KW-0067">ATP-binding</keyword>
<evidence type="ECO:0000313" key="9">
    <source>
        <dbReference type="Proteomes" id="UP000037923"/>
    </source>
</evidence>
<dbReference type="GO" id="GO:1903013">
    <property type="term" value="P:response to differentiation-inducing factor 1"/>
    <property type="evidence" value="ECO:0007669"/>
    <property type="project" value="TreeGrafter"/>
</dbReference>
<feature type="compositionally biased region" description="Low complexity" evidence="6">
    <location>
        <begin position="76"/>
        <end position="95"/>
    </location>
</feature>
<dbReference type="InterPro" id="IPR051852">
    <property type="entry name" value="Alpha-type_PK"/>
</dbReference>
<feature type="compositionally biased region" description="Polar residues" evidence="6">
    <location>
        <begin position="96"/>
        <end position="105"/>
    </location>
</feature>
<dbReference type="OrthoDB" id="301415at2759"/>
<feature type="region of interest" description="Disordered" evidence="6">
    <location>
        <begin position="263"/>
        <end position="296"/>
    </location>
</feature>
<gene>
    <name evidence="8" type="ORF">ABB37_03861</name>
</gene>
<dbReference type="GeneID" id="26904152"/>
<dbReference type="Proteomes" id="UP000037923">
    <property type="component" value="Unassembled WGS sequence"/>
</dbReference>
<keyword evidence="3" id="KW-0547">Nucleotide-binding</keyword>
<dbReference type="EMBL" id="LGTL01000006">
    <property type="protein sequence ID" value="KPA81509.1"/>
    <property type="molecule type" value="Genomic_DNA"/>
</dbReference>
<evidence type="ECO:0000313" key="8">
    <source>
        <dbReference type="EMBL" id="KPA81509.1"/>
    </source>
</evidence>
<evidence type="ECO:0000256" key="6">
    <source>
        <dbReference type="SAM" id="MobiDB-lite"/>
    </source>
</evidence>
<dbReference type="GO" id="GO:0031037">
    <property type="term" value="P:myosin II filament disassembly"/>
    <property type="evidence" value="ECO:0007669"/>
    <property type="project" value="TreeGrafter"/>
</dbReference>
<evidence type="ECO:0000256" key="5">
    <source>
        <dbReference type="ARBA" id="ARBA00022840"/>
    </source>
</evidence>
<dbReference type="GO" id="GO:0003746">
    <property type="term" value="F:translation elongation factor activity"/>
    <property type="evidence" value="ECO:0007669"/>
    <property type="project" value="UniProtKB-KW"/>
</dbReference>
<dbReference type="SMART" id="SM00811">
    <property type="entry name" value="Alpha_kinase"/>
    <property type="match status" value="1"/>
</dbReference>
<dbReference type="Gene3D" id="3.20.200.10">
    <property type="entry name" value="MHCK/EF2 kinase"/>
    <property type="match status" value="1"/>
</dbReference>
<dbReference type="PANTHER" id="PTHR45992">
    <property type="entry name" value="EUKARYOTIC ELONGATION FACTOR 2 KINASE-RELATED"/>
    <property type="match status" value="1"/>
</dbReference>
<feature type="region of interest" description="Disordered" evidence="6">
    <location>
        <begin position="64"/>
        <end position="174"/>
    </location>
</feature>
<evidence type="ECO:0000259" key="7">
    <source>
        <dbReference type="PROSITE" id="PS51158"/>
    </source>
</evidence>